<evidence type="ECO:0000259" key="16">
    <source>
        <dbReference type="Pfam" id="PF01507"/>
    </source>
</evidence>
<organism evidence="17 18">
    <name type="scientific">Thalassolituus pacificus</name>
    <dbReference type="NCBI Taxonomy" id="2975440"/>
    <lineage>
        <taxon>Bacteria</taxon>
        <taxon>Pseudomonadati</taxon>
        <taxon>Pseudomonadota</taxon>
        <taxon>Gammaproteobacteria</taxon>
        <taxon>Oceanospirillales</taxon>
        <taxon>Oceanospirillaceae</taxon>
        <taxon>Thalassolituus</taxon>
    </lineage>
</organism>
<evidence type="ECO:0000256" key="3">
    <source>
        <dbReference type="ARBA" id="ARBA00022723"/>
    </source>
</evidence>
<comment type="subcellular location">
    <subcellularLocation>
        <location evidence="14">Cytoplasm</location>
    </subcellularLocation>
</comment>
<evidence type="ECO:0000256" key="8">
    <source>
        <dbReference type="ARBA" id="ARBA00024327"/>
    </source>
</evidence>
<dbReference type="InterPro" id="IPR004511">
    <property type="entry name" value="PAPS/APS_Rdtase"/>
</dbReference>
<feature type="compositionally biased region" description="Basic and acidic residues" evidence="15">
    <location>
        <begin position="8"/>
        <end position="17"/>
    </location>
</feature>
<accession>A0A9X2WGG2</accession>
<dbReference type="GO" id="GO:0043866">
    <property type="term" value="F:adenylyl-sulfate reductase (thioredoxin) activity"/>
    <property type="evidence" value="ECO:0007669"/>
    <property type="project" value="UniProtKB-EC"/>
</dbReference>
<name>A0A9X2WGG2_9GAMM</name>
<feature type="binding site" evidence="14">
    <location>
        <position position="235"/>
    </location>
    <ligand>
        <name>[4Fe-4S] cluster</name>
        <dbReference type="ChEBI" id="CHEBI:49883"/>
    </ligand>
</feature>
<dbReference type="NCBIfam" id="NF002537">
    <property type="entry name" value="PRK02090.1"/>
    <property type="match status" value="1"/>
</dbReference>
<keyword evidence="4 14" id="KW-0560">Oxidoreductase</keyword>
<evidence type="ECO:0000256" key="11">
    <source>
        <dbReference type="ARBA" id="ARBA00030894"/>
    </source>
</evidence>
<comment type="caution">
    <text evidence="17">The sequence shown here is derived from an EMBL/GenBank/DDBJ whole genome shotgun (WGS) entry which is preliminary data.</text>
</comment>
<proteinExistence type="inferred from homology"/>
<comment type="function">
    <text evidence="7 14">Catalyzes the formation of sulfite from adenosine 5'-phosphosulfate (APS) using thioredoxin as an electron donor.</text>
</comment>
<dbReference type="Proteomes" id="UP001147830">
    <property type="component" value="Unassembled WGS sequence"/>
</dbReference>
<evidence type="ECO:0000256" key="6">
    <source>
        <dbReference type="ARBA" id="ARBA00023014"/>
    </source>
</evidence>
<comment type="catalytic activity">
    <reaction evidence="13 14">
        <text>[thioredoxin]-disulfide + sulfite + AMP + 2 H(+) = adenosine 5'-phosphosulfate + [thioredoxin]-dithiol</text>
        <dbReference type="Rhea" id="RHEA:21976"/>
        <dbReference type="Rhea" id="RHEA-COMP:10698"/>
        <dbReference type="Rhea" id="RHEA-COMP:10700"/>
        <dbReference type="ChEBI" id="CHEBI:15378"/>
        <dbReference type="ChEBI" id="CHEBI:17359"/>
        <dbReference type="ChEBI" id="CHEBI:29950"/>
        <dbReference type="ChEBI" id="CHEBI:50058"/>
        <dbReference type="ChEBI" id="CHEBI:58243"/>
        <dbReference type="ChEBI" id="CHEBI:456215"/>
        <dbReference type="EC" id="1.8.4.10"/>
    </reaction>
</comment>
<dbReference type="GO" id="GO:0005737">
    <property type="term" value="C:cytoplasm"/>
    <property type="evidence" value="ECO:0007669"/>
    <property type="project" value="UniProtKB-SubCell"/>
</dbReference>
<dbReference type="PANTHER" id="PTHR46482">
    <property type="entry name" value="5'-ADENYLYLSULFATE REDUCTASE 3, CHLOROPLASTIC"/>
    <property type="match status" value="1"/>
</dbReference>
<dbReference type="Pfam" id="PF01507">
    <property type="entry name" value="PAPS_reduct"/>
    <property type="match status" value="1"/>
</dbReference>
<dbReference type="HAMAP" id="MF_00063">
    <property type="entry name" value="CysH"/>
    <property type="match status" value="1"/>
</dbReference>
<dbReference type="GO" id="GO:0070814">
    <property type="term" value="P:hydrogen sulfide biosynthetic process"/>
    <property type="evidence" value="ECO:0007669"/>
    <property type="project" value="UniProtKB-UniRule"/>
</dbReference>
<evidence type="ECO:0000256" key="12">
    <source>
        <dbReference type="ARBA" id="ARBA00032041"/>
    </source>
</evidence>
<dbReference type="EC" id="1.8.4.10" evidence="9 14"/>
<keyword evidence="3 14" id="KW-0479">Metal-binding</keyword>
<dbReference type="GO" id="GO:0019344">
    <property type="term" value="P:cysteine biosynthetic process"/>
    <property type="evidence" value="ECO:0007669"/>
    <property type="project" value="InterPro"/>
</dbReference>
<comment type="similarity">
    <text evidence="1 14">Belongs to the PAPS reductase family. CysH subfamily.</text>
</comment>
<feature type="region of interest" description="Disordered" evidence="15">
    <location>
        <begin position="1"/>
        <end position="32"/>
    </location>
</feature>
<evidence type="ECO:0000313" key="17">
    <source>
        <dbReference type="EMBL" id="MCT7359789.1"/>
    </source>
</evidence>
<feature type="binding site" evidence="14">
    <location>
        <position position="238"/>
    </location>
    <ligand>
        <name>[4Fe-4S] cluster</name>
        <dbReference type="ChEBI" id="CHEBI:49883"/>
    </ligand>
</feature>
<keyword evidence="18" id="KW-1185">Reference proteome</keyword>
<evidence type="ECO:0000256" key="13">
    <source>
        <dbReference type="ARBA" id="ARBA00048441"/>
    </source>
</evidence>
<keyword evidence="6 14" id="KW-0411">Iron-sulfur</keyword>
<dbReference type="Gene3D" id="3.40.50.620">
    <property type="entry name" value="HUPs"/>
    <property type="match status" value="1"/>
</dbReference>
<dbReference type="InterPro" id="IPR002500">
    <property type="entry name" value="PAPS_reduct_dom"/>
</dbReference>
<reference evidence="17" key="1">
    <citation type="journal article" date="2022" name="Front. Microbiol.">
        <title>Genome-based taxonomic rearrangement of Oceanobacter-related bacteria including the description of Thalassolituus hydrocarbonoclasticus sp. nov. and Thalassolituus pacificus sp. nov. and emended description of the genus Thalassolituus.</title>
        <authorList>
            <person name="Dong C."/>
            <person name="Wei L."/>
            <person name="Wang J."/>
            <person name="Lai Q."/>
            <person name="Huang Z."/>
            <person name="Shao Z."/>
        </authorList>
    </citation>
    <scope>NUCLEOTIDE SEQUENCE</scope>
    <source>
        <strain evidence="17">59MF3M-4</strain>
    </source>
</reference>
<sequence length="274" mass="31139">MLTFPANDVRRQSDTRARTHKKRRQPATDQATNMTQDFIALNEQFADKRPKDLIRHALEHHDAIAVSFSGAEDVVLIDMAVKIKPDVEIFTLDTGRLHAETYEFIEAVRKHYNIRIDIRTPEQAALQDFVREKGLFSFFEDGHQECCGVRKIAPLKAKLATLDAWITGQRRDQSPGTRSDVQLIEADGAFRGRSGELTKYNPLALWSSAQVWEYIKVFDVPYNTLHAQGFVSIGCQPCTRATLPNQHEREGRWWWEGAGHKECGLHAGNIISKG</sequence>
<evidence type="ECO:0000256" key="4">
    <source>
        <dbReference type="ARBA" id="ARBA00023002"/>
    </source>
</evidence>
<evidence type="ECO:0000313" key="18">
    <source>
        <dbReference type="Proteomes" id="UP001147830"/>
    </source>
</evidence>
<feature type="domain" description="Phosphoadenosine phosphosulphate reductase" evidence="16">
    <location>
        <begin position="64"/>
        <end position="241"/>
    </location>
</feature>
<dbReference type="SUPFAM" id="SSF52402">
    <property type="entry name" value="Adenine nucleotide alpha hydrolases-like"/>
    <property type="match status" value="1"/>
</dbReference>
<evidence type="ECO:0000256" key="10">
    <source>
        <dbReference type="ARBA" id="ARBA00029514"/>
    </source>
</evidence>
<evidence type="ECO:0000256" key="9">
    <source>
        <dbReference type="ARBA" id="ARBA00024386"/>
    </source>
</evidence>
<feature type="active site" description="Nucleophile; cysteine thiosulfonate intermediate" evidence="14">
    <location>
        <position position="263"/>
    </location>
</feature>
<keyword evidence="5 14" id="KW-0408">Iron</keyword>
<dbReference type="InterPro" id="IPR011798">
    <property type="entry name" value="APS_reductase"/>
</dbReference>
<evidence type="ECO:0000256" key="5">
    <source>
        <dbReference type="ARBA" id="ARBA00023004"/>
    </source>
</evidence>
<protein>
    <recommendedName>
        <fullName evidence="10 14">Adenosine 5'-phosphosulfate reductase</fullName>
        <shortName evidence="14">APS reductase</shortName>
        <ecNumber evidence="9 14">1.8.4.10</ecNumber>
    </recommendedName>
    <alternativeName>
        <fullName evidence="12 14">5'-adenylylsulfate reductase</fullName>
    </alternativeName>
    <alternativeName>
        <fullName evidence="11 14">Thioredoxin-dependent 5'-adenylylsulfate reductase</fullName>
    </alternativeName>
</protein>
<gene>
    <name evidence="14" type="primary">cysH</name>
    <name evidence="17" type="ORF">NYR02_12285</name>
</gene>
<evidence type="ECO:0000256" key="14">
    <source>
        <dbReference type="HAMAP-Rule" id="MF_00063"/>
    </source>
</evidence>
<dbReference type="GO" id="GO:0004604">
    <property type="term" value="F:phosphoadenylyl-sulfate reductase (thioredoxin) activity"/>
    <property type="evidence" value="ECO:0007669"/>
    <property type="project" value="UniProtKB-UniRule"/>
</dbReference>
<dbReference type="AlphaFoldDB" id="A0A9X2WGG2"/>
<comment type="cofactor">
    <cofactor evidence="14">
        <name>[4Fe-4S] cluster</name>
        <dbReference type="ChEBI" id="CHEBI:49883"/>
    </cofactor>
    <text evidence="14">Binds 1 [4Fe-4S] cluster per subunit.</text>
</comment>
<dbReference type="InterPro" id="IPR014729">
    <property type="entry name" value="Rossmann-like_a/b/a_fold"/>
</dbReference>
<dbReference type="GO" id="GO:0046872">
    <property type="term" value="F:metal ion binding"/>
    <property type="evidence" value="ECO:0007669"/>
    <property type="project" value="UniProtKB-KW"/>
</dbReference>
<feature type="binding site" evidence="14">
    <location>
        <position position="146"/>
    </location>
    <ligand>
        <name>[4Fe-4S] cluster</name>
        <dbReference type="ChEBI" id="CHEBI:49883"/>
    </ligand>
</feature>
<feature type="binding site" evidence="14">
    <location>
        <position position="147"/>
    </location>
    <ligand>
        <name>[4Fe-4S] cluster</name>
        <dbReference type="ChEBI" id="CHEBI:49883"/>
    </ligand>
</feature>
<comment type="pathway">
    <text evidence="8 14">Sulfur metabolism; hydrogen sulfide biosynthesis; sulfite from sulfate.</text>
</comment>
<dbReference type="PIRSF" id="PIRSF000857">
    <property type="entry name" value="PAPS_reductase"/>
    <property type="match status" value="1"/>
</dbReference>
<dbReference type="GO" id="GO:0019379">
    <property type="term" value="P:sulfate assimilation, phosphoadenylyl sulfate reduction by phosphoadenylyl-sulfate reductase (thioredoxin)"/>
    <property type="evidence" value="ECO:0007669"/>
    <property type="project" value="UniProtKB-UniRule"/>
</dbReference>
<keyword evidence="2 14" id="KW-0963">Cytoplasm</keyword>
<evidence type="ECO:0000256" key="7">
    <source>
        <dbReference type="ARBA" id="ARBA00024298"/>
    </source>
</evidence>
<evidence type="ECO:0000256" key="1">
    <source>
        <dbReference type="ARBA" id="ARBA00009732"/>
    </source>
</evidence>
<dbReference type="GO" id="GO:0051539">
    <property type="term" value="F:4 iron, 4 sulfur cluster binding"/>
    <property type="evidence" value="ECO:0007669"/>
    <property type="project" value="UniProtKB-UniRule"/>
</dbReference>
<dbReference type="EMBL" id="JAOANI010000019">
    <property type="protein sequence ID" value="MCT7359789.1"/>
    <property type="molecule type" value="Genomic_DNA"/>
</dbReference>
<reference evidence="17" key="2">
    <citation type="submission" date="2022-08" db="EMBL/GenBank/DDBJ databases">
        <authorList>
            <person name="Dong C."/>
        </authorList>
    </citation>
    <scope>NUCLEOTIDE SEQUENCE</scope>
    <source>
        <strain evidence="17">59MF3M-4</strain>
    </source>
</reference>
<dbReference type="CDD" id="cd23945">
    <property type="entry name" value="PAPS_reductase"/>
    <property type="match status" value="1"/>
</dbReference>
<evidence type="ECO:0000256" key="15">
    <source>
        <dbReference type="SAM" id="MobiDB-lite"/>
    </source>
</evidence>
<evidence type="ECO:0000256" key="2">
    <source>
        <dbReference type="ARBA" id="ARBA00022490"/>
    </source>
</evidence>
<dbReference type="PANTHER" id="PTHR46482:SF9">
    <property type="entry name" value="5'-ADENYLYLSULFATE REDUCTASE 1, CHLOROPLASTIC"/>
    <property type="match status" value="1"/>
</dbReference>
<dbReference type="NCBIfam" id="TIGR02055">
    <property type="entry name" value="APS_reductase"/>
    <property type="match status" value="1"/>
</dbReference>